<dbReference type="InterPro" id="IPR036282">
    <property type="entry name" value="Glutathione-S-Trfase_C_sf"/>
</dbReference>
<evidence type="ECO:0000256" key="2">
    <source>
        <dbReference type="SAM" id="Phobius"/>
    </source>
</evidence>
<organism evidence="5 6">
    <name type="scientific">Stylosanthes scabra</name>
    <dbReference type="NCBI Taxonomy" id="79078"/>
    <lineage>
        <taxon>Eukaryota</taxon>
        <taxon>Viridiplantae</taxon>
        <taxon>Streptophyta</taxon>
        <taxon>Embryophyta</taxon>
        <taxon>Tracheophyta</taxon>
        <taxon>Spermatophyta</taxon>
        <taxon>Magnoliopsida</taxon>
        <taxon>eudicotyledons</taxon>
        <taxon>Gunneridae</taxon>
        <taxon>Pentapetalae</taxon>
        <taxon>rosids</taxon>
        <taxon>fabids</taxon>
        <taxon>Fabales</taxon>
        <taxon>Fabaceae</taxon>
        <taxon>Papilionoideae</taxon>
        <taxon>50 kb inversion clade</taxon>
        <taxon>dalbergioids sensu lato</taxon>
        <taxon>Dalbergieae</taxon>
        <taxon>Pterocarpus clade</taxon>
        <taxon>Stylosanthes</taxon>
    </lineage>
</organism>
<dbReference type="PANTHER" id="PTHR12289">
    <property type="entry name" value="METAXIN RELATED"/>
    <property type="match status" value="1"/>
</dbReference>
<keyword evidence="2" id="KW-1133">Transmembrane helix</keyword>
<comment type="caution">
    <text evidence="5">The sequence shown here is derived from an EMBL/GenBank/DDBJ whole genome shotgun (WGS) entry which is preliminary data.</text>
</comment>
<gene>
    <name evidence="5" type="ORF">PIB30_001254</name>
</gene>
<evidence type="ECO:0000259" key="4">
    <source>
        <dbReference type="Pfam" id="PF17172"/>
    </source>
</evidence>
<evidence type="ECO:0000313" key="6">
    <source>
        <dbReference type="Proteomes" id="UP001341840"/>
    </source>
</evidence>
<dbReference type="Pfam" id="PF17171">
    <property type="entry name" value="GST_C_6"/>
    <property type="match status" value="1"/>
</dbReference>
<dbReference type="Proteomes" id="UP001341840">
    <property type="component" value="Unassembled WGS sequence"/>
</dbReference>
<feature type="compositionally biased region" description="Low complexity" evidence="1">
    <location>
        <begin position="256"/>
        <end position="268"/>
    </location>
</feature>
<evidence type="ECO:0008006" key="7">
    <source>
        <dbReference type="Google" id="ProtNLM"/>
    </source>
</evidence>
<name>A0ABU6X069_9FABA</name>
<sequence>MAENEINTLVVRKPCFGLPTGCTQCLSAYLYLKFAQLPFQLDFHLNYPDSDQIPYFEVGNYVAYNNEKGGVIDCLKRDVGVVDLDSGISSLPDWIQTKAMLTTWLADALAYELWVGSEGYSSSPAYTIYYSDLSWPLGKVLFWRKARWIKQKHGINNENAELKKEEIYRRAKSAYGALSTWLGEQSYLFDNRPSSLDATFLAHGLVVLQALPESSVLRSKLLEHANLVRYVQQCKTEFIDDNPTPTYSWQFHTAGSSSTSSRSTSSSKTKSKPKREKTEEEKTFKRRSKYFVAAQLVAVVVFITIMTSFDDAEVDLDE</sequence>
<keyword evidence="2" id="KW-0812">Transmembrane</keyword>
<protein>
    <recommendedName>
        <fullName evidence="7">Metaxin</fullName>
    </recommendedName>
</protein>
<accession>A0ABU6X069</accession>
<feature type="transmembrane region" description="Helical" evidence="2">
    <location>
        <begin position="290"/>
        <end position="309"/>
    </location>
</feature>
<reference evidence="5 6" key="1">
    <citation type="journal article" date="2023" name="Plants (Basel)">
        <title>Bridging the Gap: Combining Genomics and Transcriptomics Approaches to Understand Stylosanthes scabra, an Orphan Legume from the Brazilian Caatinga.</title>
        <authorList>
            <person name="Ferreira-Neto J.R.C."/>
            <person name="da Silva M.D."/>
            <person name="Binneck E."/>
            <person name="de Melo N.F."/>
            <person name="da Silva R.H."/>
            <person name="de Melo A.L.T.M."/>
            <person name="Pandolfi V."/>
            <person name="Bustamante F.O."/>
            <person name="Brasileiro-Vidal A.C."/>
            <person name="Benko-Iseppon A.M."/>
        </authorList>
    </citation>
    <scope>NUCLEOTIDE SEQUENCE [LARGE SCALE GENOMIC DNA]</scope>
    <source>
        <tissue evidence="5">Leaves</tissue>
    </source>
</reference>
<dbReference type="InterPro" id="IPR012336">
    <property type="entry name" value="Thioredoxin-like_fold"/>
</dbReference>
<keyword evidence="2" id="KW-0472">Membrane</keyword>
<proteinExistence type="predicted"/>
<dbReference type="SUPFAM" id="SSF47616">
    <property type="entry name" value="GST C-terminal domain-like"/>
    <property type="match status" value="1"/>
</dbReference>
<evidence type="ECO:0000259" key="3">
    <source>
        <dbReference type="Pfam" id="PF17171"/>
    </source>
</evidence>
<evidence type="ECO:0000256" key="1">
    <source>
        <dbReference type="SAM" id="MobiDB-lite"/>
    </source>
</evidence>
<dbReference type="EMBL" id="JASCZI010211451">
    <property type="protein sequence ID" value="MED6191521.1"/>
    <property type="molecule type" value="Genomic_DNA"/>
</dbReference>
<dbReference type="PANTHER" id="PTHR12289:SF68">
    <property type="entry name" value="METAXIN"/>
    <property type="match status" value="1"/>
</dbReference>
<dbReference type="InterPro" id="IPR050931">
    <property type="entry name" value="Mito_Protein_Transport_Metaxin"/>
</dbReference>
<feature type="domain" description="Thioredoxin-like fold" evidence="4">
    <location>
        <begin position="24"/>
        <end position="118"/>
    </location>
</feature>
<dbReference type="CDD" id="cd03193">
    <property type="entry name" value="GST_C_Metaxin"/>
    <property type="match status" value="1"/>
</dbReference>
<dbReference type="Pfam" id="PF17172">
    <property type="entry name" value="GST_N_4"/>
    <property type="match status" value="1"/>
</dbReference>
<feature type="domain" description="Metaxin glutathione S-transferase" evidence="3">
    <location>
        <begin position="171"/>
        <end position="233"/>
    </location>
</feature>
<dbReference type="InterPro" id="IPR033468">
    <property type="entry name" value="Metaxin_GST"/>
</dbReference>
<keyword evidence="6" id="KW-1185">Reference proteome</keyword>
<evidence type="ECO:0000313" key="5">
    <source>
        <dbReference type="EMBL" id="MED6191521.1"/>
    </source>
</evidence>
<feature type="region of interest" description="Disordered" evidence="1">
    <location>
        <begin position="250"/>
        <end position="281"/>
    </location>
</feature>